<dbReference type="InParanoid" id="A0A543AXH4"/>
<evidence type="ECO:0000313" key="3">
    <source>
        <dbReference type="Proteomes" id="UP000317043"/>
    </source>
</evidence>
<organism evidence="2 3">
    <name type="scientific">Stackebrandtia endophytica</name>
    <dbReference type="NCBI Taxonomy" id="1496996"/>
    <lineage>
        <taxon>Bacteria</taxon>
        <taxon>Bacillati</taxon>
        <taxon>Actinomycetota</taxon>
        <taxon>Actinomycetes</taxon>
        <taxon>Glycomycetales</taxon>
        <taxon>Glycomycetaceae</taxon>
        <taxon>Stackebrandtia</taxon>
    </lineage>
</organism>
<keyword evidence="3" id="KW-1185">Reference proteome</keyword>
<comment type="caution">
    <text evidence="2">The sequence shown here is derived from an EMBL/GenBank/DDBJ whole genome shotgun (WGS) entry which is preliminary data.</text>
</comment>
<sequence length="64" mass="6308">MSEQIEQAESTSLSSSSSQPLSTSSSERPAGGLVMRGAGDVAACEGDSCGIPTSSVTEEPTTAG</sequence>
<name>A0A543AXH4_9ACTN</name>
<gene>
    <name evidence="2" type="ORF">FB566_2823</name>
</gene>
<reference evidence="2 3" key="1">
    <citation type="submission" date="2019-06" db="EMBL/GenBank/DDBJ databases">
        <title>Sequencing the genomes of 1000 actinobacteria strains.</title>
        <authorList>
            <person name="Klenk H.-P."/>
        </authorList>
    </citation>
    <scope>NUCLEOTIDE SEQUENCE [LARGE SCALE GENOMIC DNA]</scope>
    <source>
        <strain evidence="2 3">DSM 45928</strain>
    </source>
</reference>
<proteinExistence type="predicted"/>
<dbReference type="RefSeq" id="WP_142039899.1">
    <property type="nucleotide sequence ID" value="NZ_JBHTGS010000001.1"/>
</dbReference>
<feature type="compositionally biased region" description="Low complexity" evidence="1">
    <location>
        <begin position="10"/>
        <end position="26"/>
    </location>
</feature>
<evidence type="ECO:0000256" key="1">
    <source>
        <dbReference type="SAM" id="MobiDB-lite"/>
    </source>
</evidence>
<dbReference type="AlphaFoldDB" id="A0A543AXH4"/>
<feature type="compositionally biased region" description="Polar residues" evidence="1">
    <location>
        <begin position="51"/>
        <end position="64"/>
    </location>
</feature>
<evidence type="ECO:0000313" key="2">
    <source>
        <dbReference type="EMBL" id="TQL77267.1"/>
    </source>
</evidence>
<accession>A0A543AXH4</accession>
<protein>
    <submittedName>
        <fullName evidence="2">Uncharacterized protein</fullName>
    </submittedName>
</protein>
<dbReference type="EMBL" id="VFOW01000001">
    <property type="protein sequence ID" value="TQL77267.1"/>
    <property type="molecule type" value="Genomic_DNA"/>
</dbReference>
<dbReference type="Proteomes" id="UP000317043">
    <property type="component" value="Unassembled WGS sequence"/>
</dbReference>
<feature type="region of interest" description="Disordered" evidence="1">
    <location>
        <begin position="1"/>
        <end position="64"/>
    </location>
</feature>